<organism evidence="1 2">
    <name type="scientific">Pristionchus entomophagus</name>
    <dbReference type="NCBI Taxonomy" id="358040"/>
    <lineage>
        <taxon>Eukaryota</taxon>
        <taxon>Metazoa</taxon>
        <taxon>Ecdysozoa</taxon>
        <taxon>Nematoda</taxon>
        <taxon>Chromadorea</taxon>
        <taxon>Rhabditida</taxon>
        <taxon>Rhabditina</taxon>
        <taxon>Diplogasteromorpha</taxon>
        <taxon>Diplogasteroidea</taxon>
        <taxon>Neodiplogasteridae</taxon>
        <taxon>Pristionchus</taxon>
    </lineage>
</organism>
<feature type="non-terminal residue" evidence="1">
    <location>
        <position position="1"/>
    </location>
</feature>
<sequence>LLRTNSYHKVMAAGCSCGCYTCVSCGEVEHSPLSCKDAATWSDIRKRVTGEMISSMPSLLWRQSLASSSRQTSGLNNIFFKSEQYFYRFMKTYDRVNGRTLEKDMPYVARLLEMRRVQQLAQRKELQPVSE</sequence>
<comment type="caution">
    <text evidence="1">The sequence shown here is derived from an EMBL/GenBank/DDBJ whole genome shotgun (WGS) entry which is preliminary data.</text>
</comment>
<gene>
    <name evidence="1" type="ORF">PENTCL1PPCAC_3788</name>
</gene>
<dbReference type="EMBL" id="BTSX01000001">
    <property type="protein sequence ID" value="GMS81613.1"/>
    <property type="molecule type" value="Genomic_DNA"/>
</dbReference>
<dbReference type="Proteomes" id="UP001432027">
    <property type="component" value="Unassembled WGS sequence"/>
</dbReference>
<keyword evidence="2" id="KW-1185">Reference proteome</keyword>
<feature type="non-terminal residue" evidence="1">
    <location>
        <position position="131"/>
    </location>
</feature>
<reference evidence="1" key="1">
    <citation type="submission" date="2023-10" db="EMBL/GenBank/DDBJ databases">
        <title>Genome assembly of Pristionchus species.</title>
        <authorList>
            <person name="Yoshida K."/>
            <person name="Sommer R.J."/>
        </authorList>
    </citation>
    <scope>NUCLEOTIDE SEQUENCE</scope>
    <source>
        <strain evidence="1">RS0144</strain>
    </source>
</reference>
<protein>
    <submittedName>
        <fullName evidence="1">Uncharacterized protein</fullName>
    </submittedName>
</protein>
<evidence type="ECO:0000313" key="1">
    <source>
        <dbReference type="EMBL" id="GMS81613.1"/>
    </source>
</evidence>
<accession>A0AAV5SLR6</accession>
<name>A0AAV5SLR6_9BILA</name>
<proteinExistence type="predicted"/>
<dbReference type="AlphaFoldDB" id="A0AAV5SLR6"/>
<evidence type="ECO:0000313" key="2">
    <source>
        <dbReference type="Proteomes" id="UP001432027"/>
    </source>
</evidence>